<organism evidence="5 6">
    <name type="scientific">Mytilus coruscus</name>
    <name type="common">Sea mussel</name>
    <dbReference type="NCBI Taxonomy" id="42192"/>
    <lineage>
        <taxon>Eukaryota</taxon>
        <taxon>Metazoa</taxon>
        <taxon>Spiralia</taxon>
        <taxon>Lophotrochozoa</taxon>
        <taxon>Mollusca</taxon>
        <taxon>Bivalvia</taxon>
        <taxon>Autobranchia</taxon>
        <taxon>Pteriomorphia</taxon>
        <taxon>Mytilida</taxon>
        <taxon>Mytiloidea</taxon>
        <taxon>Mytilidae</taxon>
        <taxon>Mytilinae</taxon>
        <taxon>Mytilus</taxon>
    </lineage>
</organism>
<keyword evidence="1" id="KW-0677">Repeat</keyword>
<dbReference type="PRINTS" id="PR01415">
    <property type="entry name" value="ANKYRIN"/>
</dbReference>
<dbReference type="PANTHER" id="PTHR24174:SF16">
    <property type="entry name" value="CASKIN-2"/>
    <property type="match status" value="1"/>
</dbReference>
<dbReference type="PROSITE" id="PS50088">
    <property type="entry name" value="ANK_REPEAT"/>
    <property type="match status" value="9"/>
</dbReference>
<reference evidence="5 6" key="1">
    <citation type="submission" date="2020-06" db="EMBL/GenBank/DDBJ databases">
        <authorList>
            <person name="Li R."/>
            <person name="Bekaert M."/>
        </authorList>
    </citation>
    <scope>NUCLEOTIDE SEQUENCE [LARGE SCALE GENOMIC DNA]</scope>
    <source>
        <strain evidence="6">wild</strain>
    </source>
</reference>
<dbReference type="OrthoDB" id="3689848at2759"/>
<feature type="domain" description="CARD" evidence="4">
    <location>
        <begin position="52"/>
        <end position="116"/>
    </location>
</feature>
<dbReference type="Gene3D" id="1.25.40.20">
    <property type="entry name" value="Ankyrin repeat-containing domain"/>
    <property type="match status" value="2"/>
</dbReference>
<feature type="repeat" description="ANK" evidence="3">
    <location>
        <begin position="787"/>
        <end position="819"/>
    </location>
</feature>
<dbReference type="SUPFAM" id="SSF47986">
    <property type="entry name" value="DEATH domain"/>
    <property type="match status" value="2"/>
</dbReference>
<dbReference type="Pfam" id="PF20720">
    <property type="entry name" value="nSTAND3"/>
    <property type="match status" value="1"/>
</dbReference>
<feature type="repeat" description="ANK" evidence="3">
    <location>
        <begin position="590"/>
        <end position="622"/>
    </location>
</feature>
<name>A0A6J8B195_MYTCO</name>
<evidence type="ECO:0000313" key="6">
    <source>
        <dbReference type="Proteomes" id="UP000507470"/>
    </source>
</evidence>
<dbReference type="InterPro" id="IPR002110">
    <property type="entry name" value="Ankyrin_rpt"/>
</dbReference>
<feature type="repeat" description="ANK" evidence="3">
    <location>
        <begin position="721"/>
        <end position="753"/>
    </location>
</feature>
<dbReference type="Pfam" id="PF00619">
    <property type="entry name" value="CARD"/>
    <property type="match status" value="1"/>
</dbReference>
<feature type="repeat" description="ANK" evidence="3">
    <location>
        <begin position="656"/>
        <end position="681"/>
    </location>
</feature>
<keyword evidence="6" id="KW-1185">Reference proteome</keyword>
<protein>
    <recommendedName>
        <fullName evidence="4">CARD domain-containing protein</fullName>
    </recommendedName>
</protein>
<keyword evidence="2 3" id="KW-0040">ANK repeat</keyword>
<dbReference type="InterPro" id="IPR001315">
    <property type="entry name" value="CARD"/>
</dbReference>
<evidence type="ECO:0000256" key="2">
    <source>
        <dbReference type="ARBA" id="ARBA00023043"/>
    </source>
</evidence>
<dbReference type="Pfam" id="PF12796">
    <property type="entry name" value="Ank_2"/>
    <property type="match status" value="3"/>
</dbReference>
<sequence length="922" mass="104288">MESRKKEVTVLIHMENEVCPDAIELVEETTETRKNTVVDCYSHDTSPNYDEFLHNVTLDTTVLDGLISKCYLTIEDREEIMNQQRLSERNRMILDMLMARPYRTFQIFTEELIEFDRSKMDLVSKMKNYDCDKDNSLPFLKIMDHTIQLQKNFKMLVNELATTNIIVDHLISDEVLCSEDQAEICASNITKEQSNRLLLTKLMYKDADACRCFLSALKGDTCDETLARRIEHTDVTEEDMIMLQIGRTTAKEKKEKYAREKQKCEQTENIIPRHIQEHHNVLIDQWINDDETFVCTRAADEVLKRIKNDISVIVSGNSGVGKTATMRHVALLLKKEGFRIIPTSIPEDLRNFSQKGVKTLFVIDDICGHFTLKEHQVDKWEEILAHIQPFLEQNPCKIIATCRLQVFKDAKFKALSLFDSSECNLNSEPIKLTTEEKSRLAEMYFKEHANEMHQKKKALAQQTDIQNNDSSLLLSSFIGNVSLTEWVLENAGFSAKSKNLREVLPRMNKKNYIQPNINMRRQNGTTSLYIACENGHLQLLKVLLKYRADPTLKKNSGDSSLSVACENGHTNIVSEILGSTDEDKDYQNRNGYSPMYFACQNGHVDIVQILIKYRANINLSSKLGVSPLFIACEKGYLSIVKNLLINGADINCQNNAGQVPLHAACYKNHIEVVRILLENDSISVNVLDNKNISPIYATCQCSKGHFEVMEQLLQHNADVNNGRSPLIMTCENGNTKMSEKLIERKADVNACFSDGVSPLFMACQNCHYDTVCLLLKSGADPNVYRKIGASPLIIASQNGDVQIVDKLLQHKSNINSCTDDGVSSLYLASQNGHLDVVCQLIEAGANLDTSDSDGKTALFKSCQKGHRDIVSKLLECKADINLCMKNNVTPMEIADKNNHSEVVSILKKHASDKQMSFSDTFV</sequence>
<dbReference type="SUPFAM" id="SSF48403">
    <property type="entry name" value="Ankyrin repeat"/>
    <property type="match status" value="1"/>
</dbReference>
<evidence type="ECO:0000256" key="1">
    <source>
        <dbReference type="ARBA" id="ARBA00022737"/>
    </source>
</evidence>
<dbReference type="InterPro" id="IPR011029">
    <property type="entry name" value="DEATH-like_dom_sf"/>
</dbReference>
<evidence type="ECO:0000259" key="4">
    <source>
        <dbReference type="PROSITE" id="PS50209"/>
    </source>
</evidence>
<feature type="domain" description="CARD" evidence="4">
    <location>
        <begin position="149"/>
        <end position="218"/>
    </location>
</feature>
<evidence type="ECO:0000313" key="5">
    <source>
        <dbReference type="EMBL" id="CAC5377618.1"/>
    </source>
</evidence>
<dbReference type="EMBL" id="CACVKT020002381">
    <property type="protein sequence ID" value="CAC5377618.1"/>
    <property type="molecule type" value="Genomic_DNA"/>
</dbReference>
<dbReference type="Gene3D" id="1.10.533.10">
    <property type="entry name" value="Death Domain, Fas"/>
    <property type="match status" value="2"/>
</dbReference>
<dbReference type="PANTHER" id="PTHR24174">
    <property type="entry name" value="ANKYRIN REPEAT AND STERILE ALPHA MOTIF DOMAIN-CONTAINING PROTEIN 1"/>
    <property type="match status" value="1"/>
</dbReference>
<dbReference type="GO" id="GO:0042981">
    <property type="term" value="P:regulation of apoptotic process"/>
    <property type="evidence" value="ECO:0007669"/>
    <property type="project" value="InterPro"/>
</dbReference>
<feature type="repeat" description="ANK" evidence="3">
    <location>
        <begin position="853"/>
        <end position="885"/>
    </location>
</feature>
<dbReference type="InterPro" id="IPR036770">
    <property type="entry name" value="Ankyrin_rpt-contain_sf"/>
</dbReference>
<accession>A0A6J8B195</accession>
<feature type="repeat" description="ANK" evidence="3">
    <location>
        <begin position="754"/>
        <end position="786"/>
    </location>
</feature>
<dbReference type="SUPFAM" id="SSF52540">
    <property type="entry name" value="P-loop containing nucleoside triphosphate hydrolases"/>
    <property type="match status" value="1"/>
</dbReference>
<gene>
    <name evidence="5" type="ORF">MCOR_13915</name>
</gene>
<dbReference type="InterPro" id="IPR027417">
    <property type="entry name" value="P-loop_NTPase"/>
</dbReference>
<dbReference type="PROSITE" id="PS50297">
    <property type="entry name" value="ANK_REP_REGION"/>
    <property type="match status" value="9"/>
</dbReference>
<feature type="repeat" description="ANK" evidence="3">
    <location>
        <begin position="623"/>
        <end position="655"/>
    </location>
</feature>
<feature type="repeat" description="ANK" evidence="3">
    <location>
        <begin position="820"/>
        <end position="852"/>
    </location>
</feature>
<dbReference type="PROSITE" id="PS50209">
    <property type="entry name" value="CARD"/>
    <property type="match status" value="2"/>
</dbReference>
<dbReference type="InterPro" id="IPR033635">
    <property type="entry name" value="ANKS1/Caskin"/>
</dbReference>
<dbReference type="CDD" id="cd01671">
    <property type="entry name" value="CARD"/>
    <property type="match status" value="2"/>
</dbReference>
<feature type="repeat" description="ANK" evidence="3">
    <location>
        <begin position="523"/>
        <end position="555"/>
    </location>
</feature>
<dbReference type="InterPro" id="IPR049050">
    <property type="entry name" value="nSTAND3"/>
</dbReference>
<dbReference type="Pfam" id="PF00023">
    <property type="entry name" value="Ank"/>
    <property type="match status" value="3"/>
</dbReference>
<proteinExistence type="predicted"/>
<dbReference type="AlphaFoldDB" id="A0A6J8B195"/>
<evidence type="ECO:0000256" key="3">
    <source>
        <dbReference type="PROSITE-ProRule" id="PRU00023"/>
    </source>
</evidence>
<dbReference type="Proteomes" id="UP000507470">
    <property type="component" value="Unassembled WGS sequence"/>
</dbReference>
<dbReference type="SMART" id="SM00248">
    <property type="entry name" value="ANK"/>
    <property type="match status" value="12"/>
</dbReference>